<reference evidence="2 3" key="1">
    <citation type="submission" date="2019-11" db="EMBL/GenBank/DDBJ databases">
        <title>Type strains purchased from KCTC, JCM and DSMZ.</title>
        <authorList>
            <person name="Lu H."/>
        </authorList>
    </citation>
    <scope>NUCLEOTIDE SEQUENCE [LARGE SCALE GENOMIC DNA]</scope>
    <source>
        <strain evidence="2 3">KCTC 42409</strain>
    </source>
</reference>
<dbReference type="Pfam" id="PF07238">
    <property type="entry name" value="PilZ"/>
    <property type="match status" value="1"/>
</dbReference>
<dbReference type="SUPFAM" id="SSF141371">
    <property type="entry name" value="PilZ domain-like"/>
    <property type="match status" value="1"/>
</dbReference>
<feature type="domain" description="PilZ" evidence="1">
    <location>
        <begin position="6"/>
        <end position="104"/>
    </location>
</feature>
<evidence type="ECO:0000313" key="3">
    <source>
        <dbReference type="Proteomes" id="UP000484015"/>
    </source>
</evidence>
<protein>
    <submittedName>
        <fullName evidence="2">PilZ domain-containing protein</fullName>
    </submittedName>
</protein>
<gene>
    <name evidence="2" type="ORF">GM668_15350</name>
</gene>
<organism evidence="2 3">
    <name type="scientific">Pseudoduganella ginsengisoli</name>
    <dbReference type="NCBI Taxonomy" id="1462440"/>
    <lineage>
        <taxon>Bacteria</taxon>
        <taxon>Pseudomonadati</taxon>
        <taxon>Pseudomonadota</taxon>
        <taxon>Betaproteobacteria</taxon>
        <taxon>Burkholderiales</taxon>
        <taxon>Oxalobacteraceae</taxon>
        <taxon>Telluria group</taxon>
        <taxon>Pseudoduganella</taxon>
    </lineage>
</organism>
<accession>A0A6L6Q200</accession>
<sequence>MLVDQRHVPRKILRAKAMVVLDGAAPAPGRTLDICPTGLSVTLGHMVPAGAVGTVSFEMFIDGKPQIITCRSKVTYCIFSGDDVKVGFQFINPDQAATAAITKFMR</sequence>
<evidence type="ECO:0000313" key="2">
    <source>
        <dbReference type="EMBL" id="MTW03459.1"/>
    </source>
</evidence>
<proteinExistence type="predicted"/>
<evidence type="ECO:0000259" key="1">
    <source>
        <dbReference type="Pfam" id="PF07238"/>
    </source>
</evidence>
<dbReference type="GO" id="GO:0035438">
    <property type="term" value="F:cyclic-di-GMP binding"/>
    <property type="evidence" value="ECO:0007669"/>
    <property type="project" value="InterPro"/>
</dbReference>
<dbReference type="InterPro" id="IPR009875">
    <property type="entry name" value="PilZ_domain"/>
</dbReference>
<comment type="caution">
    <text evidence="2">The sequence shown here is derived from an EMBL/GenBank/DDBJ whole genome shotgun (WGS) entry which is preliminary data.</text>
</comment>
<name>A0A6L6Q200_9BURK</name>
<dbReference type="AlphaFoldDB" id="A0A6L6Q200"/>
<dbReference type="RefSeq" id="WP_170305654.1">
    <property type="nucleotide sequence ID" value="NZ_WNLA01000009.1"/>
</dbReference>
<keyword evidence="3" id="KW-1185">Reference proteome</keyword>
<dbReference type="Gene3D" id="2.40.10.220">
    <property type="entry name" value="predicted glycosyltransferase like domains"/>
    <property type="match status" value="1"/>
</dbReference>
<dbReference type="Proteomes" id="UP000484015">
    <property type="component" value="Unassembled WGS sequence"/>
</dbReference>
<dbReference type="EMBL" id="WNLA01000009">
    <property type="protein sequence ID" value="MTW03459.1"/>
    <property type="molecule type" value="Genomic_DNA"/>
</dbReference>